<gene>
    <name evidence="2" type="ORF">SCUD_LOCUS22871</name>
</gene>
<reference evidence="2 3" key="2">
    <citation type="submission" date="2018-11" db="EMBL/GenBank/DDBJ databases">
        <authorList>
            <consortium name="Pathogen Informatics"/>
        </authorList>
    </citation>
    <scope>NUCLEOTIDE SEQUENCE [LARGE SCALE GENOMIC DNA]</scope>
    <source>
        <strain evidence="2">Dakar</strain>
        <strain evidence="3">Dakar, Senegal</strain>
    </source>
</reference>
<accession>A0A183L6A4</accession>
<evidence type="ECO:0000313" key="4">
    <source>
        <dbReference type="WBParaSite" id="SCUD_0002287501-mRNA-1"/>
    </source>
</evidence>
<reference evidence="4" key="1">
    <citation type="submission" date="2016-06" db="UniProtKB">
        <authorList>
            <consortium name="WormBaseParasite"/>
        </authorList>
    </citation>
    <scope>IDENTIFICATION</scope>
</reference>
<dbReference type="Proteomes" id="UP000279833">
    <property type="component" value="Unassembled WGS sequence"/>
</dbReference>
<keyword evidence="1" id="KW-0812">Transmembrane</keyword>
<organism evidence="4">
    <name type="scientific">Schistosoma curassoni</name>
    <dbReference type="NCBI Taxonomy" id="6186"/>
    <lineage>
        <taxon>Eukaryota</taxon>
        <taxon>Metazoa</taxon>
        <taxon>Spiralia</taxon>
        <taxon>Lophotrochozoa</taxon>
        <taxon>Platyhelminthes</taxon>
        <taxon>Trematoda</taxon>
        <taxon>Digenea</taxon>
        <taxon>Strigeidida</taxon>
        <taxon>Schistosomatoidea</taxon>
        <taxon>Schistosomatidae</taxon>
        <taxon>Schistosoma</taxon>
    </lineage>
</organism>
<keyword evidence="1" id="KW-0472">Membrane</keyword>
<keyword evidence="1" id="KW-1133">Transmembrane helix</keyword>
<proteinExistence type="predicted"/>
<protein>
    <submittedName>
        <fullName evidence="2 4">Uncharacterized protein</fullName>
    </submittedName>
</protein>
<sequence>MIKRVKSVFPDLQIIGGNGKKKFYSQLKLLCSMSIVFRLFQVFPVFVLLSIIFFESNNCGYLIVIQRNFIHLHQISLK</sequence>
<evidence type="ECO:0000256" key="1">
    <source>
        <dbReference type="SAM" id="Phobius"/>
    </source>
</evidence>
<evidence type="ECO:0000313" key="2">
    <source>
        <dbReference type="EMBL" id="VDP80583.1"/>
    </source>
</evidence>
<keyword evidence="3" id="KW-1185">Reference proteome</keyword>
<dbReference type="WBParaSite" id="SCUD_0002287501-mRNA-1">
    <property type="protein sequence ID" value="SCUD_0002287501-mRNA-1"/>
    <property type="gene ID" value="SCUD_0002287501"/>
</dbReference>
<name>A0A183L6A4_9TREM</name>
<evidence type="ECO:0000313" key="3">
    <source>
        <dbReference type="Proteomes" id="UP000279833"/>
    </source>
</evidence>
<dbReference type="AlphaFoldDB" id="A0A183L6A4"/>
<feature type="transmembrane region" description="Helical" evidence="1">
    <location>
        <begin position="29"/>
        <end position="54"/>
    </location>
</feature>
<dbReference type="EMBL" id="UZAK01051058">
    <property type="protein sequence ID" value="VDP80583.1"/>
    <property type="molecule type" value="Genomic_DNA"/>
</dbReference>